<feature type="chain" id="PRO_5039933139" evidence="2">
    <location>
        <begin position="22"/>
        <end position="119"/>
    </location>
</feature>
<evidence type="ECO:0000256" key="1">
    <source>
        <dbReference type="SAM" id="MobiDB-lite"/>
    </source>
</evidence>
<feature type="region of interest" description="Disordered" evidence="1">
    <location>
        <begin position="97"/>
        <end position="119"/>
    </location>
</feature>
<evidence type="ECO:0000313" key="4">
    <source>
        <dbReference type="Proteomes" id="UP001107558"/>
    </source>
</evidence>
<dbReference type="EMBL" id="JADBJN010000003">
    <property type="protein sequence ID" value="KAG5670273.1"/>
    <property type="molecule type" value="Genomic_DNA"/>
</dbReference>
<evidence type="ECO:0000313" key="3">
    <source>
        <dbReference type="EMBL" id="KAG5670273.1"/>
    </source>
</evidence>
<dbReference type="AlphaFoldDB" id="A0A9J6BK54"/>
<accession>A0A9J6BK54</accession>
<keyword evidence="2" id="KW-0732">Signal</keyword>
<comment type="caution">
    <text evidence="3">The sequence shown here is derived from an EMBL/GenBank/DDBJ whole genome shotgun (WGS) entry which is preliminary data.</text>
</comment>
<keyword evidence="4" id="KW-1185">Reference proteome</keyword>
<sequence>MNLLVIASLMLIAFCSEPVLCGGGTHHQTVKIEVPYKIHTIHHHHTEKFPVYKKIEVPVVKEVKVPYPVHVPIKVPYPVVVKPHVVTVPVHHHPVHTEEHQHHESHHHHEEHDGHGKDW</sequence>
<evidence type="ECO:0000256" key="2">
    <source>
        <dbReference type="SAM" id="SignalP"/>
    </source>
</evidence>
<gene>
    <name evidence="3" type="ORF">PVAND_000550</name>
</gene>
<feature type="signal peptide" evidence="2">
    <location>
        <begin position="1"/>
        <end position="21"/>
    </location>
</feature>
<name>A0A9J6BK54_POLVA</name>
<organism evidence="3 4">
    <name type="scientific">Polypedilum vanderplanki</name>
    <name type="common">Sleeping chironomid midge</name>
    <dbReference type="NCBI Taxonomy" id="319348"/>
    <lineage>
        <taxon>Eukaryota</taxon>
        <taxon>Metazoa</taxon>
        <taxon>Ecdysozoa</taxon>
        <taxon>Arthropoda</taxon>
        <taxon>Hexapoda</taxon>
        <taxon>Insecta</taxon>
        <taxon>Pterygota</taxon>
        <taxon>Neoptera</taxon>
        <taxon>Endopterygota</taxon>
        <taxon>Diptera</taxon>
        <taxon>Nematocera</taxon>
        <taxon>Chironomoidea</taxon>
        <taxon>Chironomidae</taxon>
        <taxon>Chironominae</taxon>
        <taxon>Polypedilum</taxon>
        <taxon>Polypedilum</taxon>
    </lineage>
</organism>
<proteinExistence type="predicted"/>
<reference evidence="3" key="1">
    <citation type="submission" date="2021-03" db="EMBL/GenBank/DDBJ databases">
        <title>Chromosome level genome of the anhydrobiotic midge Polypedilum vanderplanki.</title>
        <authorList>
            <person name="Yoshida Y."/>
            <person name="Kikawada T."/>
            <person name="Gusev O."/>
        </authorList>
    </citation>
    <scope>NUCLEOTIDE SEQUENCE</scope>
    <source>
        <strain evidence="3">NIAS01</strain>
        <tissue evidence="3">Whole body or cell culture</tissue>
    </source>
</reference>
<protein>
    <submittedName>
        <fullName evidence="3">Uncharacterized protein</fullName>
    </submittedName>
</protein>
<dbReference type="Proteomes" id="UP001107558">
    <property type="component" value="Chromosome 3"/>
</dbReference>